<evidence type="ECO:0000256" key="3">
    <source>
        <dbReference type="ARBA" id="ARBA00023015"/>
    </source>
</evidence>
<feature type="region of interest" description="Disordered" evidence="7">
    <location>
        <begin position="113"/>
        <end position="136"/>
    </location>
</feature>
<dbReference type="Pfam" id="PF10523">
    <property type="entry name" value="BEN"/>
    <property type="match status" value="1"/>
</dbReference>
<dbReference type="PANTHER" id="PTHR35346">
    <property type="entry name" value="BEN DOMAIN-CONTAINING PROTEIN 6"/>
    <property type="match status" value="1"/>
</dbReference>
<keyword evidence="6" id="KW-0175">Coiled coil</keyword>
<dbReference type="GO" id="GO:0003677">
    <property type="term" value="F:DNA binding"/>
    <property type="evidence" value="ECO:0007669"/>
    <property type="project" value="InterPro"/>
</dbReference>
<keyword evidence="2" id="KW-0678">Repressor</keyword>
<keyword evidence="3" id="KW-0805">Transcription regulation</keyword>
<dbReference type="GO" id="GO:0045746">
    <property type="term" value="P:negative regulation of Notch signaling pathway"/>
    <property type="evidence" value="ECO:0007669"/>
    <property type="project" value="InterPro"/>
</dbReference>
<dbReference type="Proteomes" id="UP000014760">
    <property type="component" value="Unassembled WGS sequence"/>
</dbReference>
<dbReference type="InterPro" id="IPR037496">
    <property type="entry name" value="BEND6-like"/>
</dbReference>
<evidence type="ECO:0000256" key="5">
    <source>
        <dbReference type="ARBA" id="ARBA00023242"/>
    </source>
</evidence>
<evidence type="ECO:0000256" key="4">
    <source>
        <dbReference type="ARBA" id="ARBA00023163"/>
    </source>
</evidence>
<accession>R7UBR9</accession>
<dbReference type="AlphaFoldDB" id="R7UBR9"/>
<feature type="coiled-coil region" evidence="6">
    <location>
        <begin position="242"/>
        <end position="269"/>
    </location>
</feature>
<dbReference type="PANTHER" id="PTHR35346:SF1">
    <property type="entry name" value="BEN DOMAIN-CONTAINING PROTEIN 6"/>
    <property type="match status" value="1"/>
</dbReference>
<dbReference type="InterPro" id="IPR018379">
    <property type="entry name" value="BEN_domain"/>
</dbReference>
<dbReference type="EnsemblMetazoa" id="CapteT202115">
    <property type="protein sequence ID" value="CapteP202115"/>
    <property type="gene ID" value="CapteG202115"/>
</dbReference>
<evidence type="ECO:0000313" key="11">
    <source>
        <dbReference type="Proteomes" id="UP000014760"/>
    </source>
</evidence>
<dbReference type="GO" id="GO:0005634">
    <property type="term" value="C:nucleus"/>
    <property type="evidence" value="ECO:0007669"/>
    <property type="project" value="UniProtKB-SubCell"/>
</dbReference>
<reference evidence="10" key="3">
    <citation type="submission" date="2015-06" db="UniProtKB">
        <authorList>
            <consortium name="EnsemblMetazoa"/>
        </authorList>
    </citation>
    <scope>IDENTIFICATION</scope>
</reference>
<evidence type="ECO:0000256" key="2">
    <source>
        <dbReference type="ARBA" id="ARBA00022491"/>
    </source>
</evidence>
<dbReference type="GO" id="GO:0045666">
    <property type="term" value="P:positive regulation of neuron differentiation"/>
    <property type="evidence" value="ECO:0007669"/>
    <property type="project" value="InterPro"/>
</dbReference>
<evidence type="ECO:0000256" key="7">
    <source>
        <dbReference type="SAM" id="MobiDB-lite"/>
    </source>
</evidence>
<reference evidence="9 11" key="2">
    <citation type="journal article" date="2013" name="Nature">
        <title>Insights into bilaterian evolution from three spiralian genomes.</title>
        <authorList>
            <person name="Simakov O."/>
            <person name="Marletaz F."/>
            <person name="Cho S.J."/>
            <person name="Edsinger-Gonzales E."/>
            <person name="Havlak P."/>
            <person name="Hellsten U."/>
            <person name="Kuo D.H."/>
            <person name="Larsson T."/>
            <person name="Lv J."/>
            <person name="Arendt D."/>
            <person name="Savage R."/>
            <person name="Osoegawa K."/>
            <person name="de Jong P."/>
            <person name="Grimwood J."/>
            <person name="Chapman J.A."/>
            <person name="Shapiro H."/>
            <person name="Aerts A."/>
            <person name="Otillar R.P."/>
            <person name="Terry A.Y."/>
            <person name="Boore J.L."/>
            <person name="Grigoriev I.V."/>
            <person name="Lindberg D.R."/>
            <person name="Seaver E.C."/>
            <person name="Weisblat D.A."/>
            <person name="Putnam N.H."/>
            <person name="Rokhsar D.S."/>
        </authorList>
    </citation>
    <scope>NUCLEOTIDE SEQUENCE</scope>
    <source>
        <strain evidence="9 11">I ESC-2004</strain>
    </source>
</reference>
<evidence type="ECO:0000313" key="9">
    <source>
        <dbReference type="EMBL" id="ELU00717.1"/>
    </source>
</evidence>
<sequence>MYGYLQAKKTSMGRHINSTRIMSSLKARRRLDDTESELAEAVATMEQATTDFEEAVATMCTDPEPEPQAADFESIQPETCQWYCCTKVLGVLDMVCRDLQSLKKLVAALRIGLSDPTEPSPSGSRPSDVPTGQSTPARIGLSMFHLSRPRFDPENDLPKPFSVFEDTAKGCSHVNVQKFINELLHGVFKGNEYLAGRSTTGKEKAKAGLKARPGLNKQDLINIIKITQIHFPGPNTTEKCVKDAIRAKLTNAQNVIKAQQNAAQAAEAAQSDLAD</sequence>
<organism evidence="9">
    <name type="scientific">Capitella teleta</name>
    <name type="common">Polychaete worm</name>
    <dbReference type="NCBI Taxonomy" id="283909"/>
    <lineage>
        <taxon>Eukaryota</taxon>
        <taxon>Metazoa</taxon>
        <taxon>Spiralia</taxon>
        <taxon>Lophotrochozoa</taxon>
        <taxon>Annelida</taxon>
        <taxon>Polychaeta</taxon>
        <taxon>Sedentaria</taxon>
        <taxon>Scolecida</taxon>
        <taxon>Capitellidae</taxon>
        <taxon>Capitella</taxon>
    </lineage>
</organism>
<evidence type="ECO:0000256" key="6">
    <source>
        <dbReference type="SAM" id="Coils"/>
    </source>
</evidence>
<reference evidence="11" key="1">
    <citation type="submission" date="2012-12" db="EMBL/GenBank/DDBJ databases">
        <authorList>
            <person name="Hellsten U."/>
            <person name="Grimwood J."/>
            <person name="Chapman J.A."/>
            <person name="Shapiro H."/>
            <person name="Aerts A."/>
            <person name="Otillar R.P."/>
            <person name="Terry A.Y."/>
            <person name="Boore J.L."/>
            <person name="Simakov O."/>
            <person name="Marletaz F."/>
            <person name="Cho S.-J."/>
            <person name="Edsinger-Gonzales E."/>
            <person name="Havlak P."/>
            <person name="Kuo D.-H."/>
            <person name="Larsson T."/>
            <person name="Lv J."/>
            <person name="Arendt D."/>
            <person name="Savage R."/>
            <person name="Osoegawa K."/>
            <person name="de Jong P."/>
            <person name="Lindberg D.R."/>
            <person name="Seaver E.C."/>
            <person name="Weisblat D.A."/>
            <person name="Putnam N.H."/>
            <person name="Grigoriev I.V."/>
            <person name="Rokhsar D.S."/>
        </authorList>
    </citation>
    <scope>NUCLEOTIDE SEQUENCE</scope>
    <source>
        <strain evidence="11">I ESC-2004</strain>
    </source>
</reference>
<dbReference type="EMBL" id="KB305766">
    <property type="protein sequence ID" value="ELU00717.1"/>
    <property type="molecule type" value="Genomic_DNA"/>
</dbReference>
<name>R7UBR9_CAPTE</name>
<dbReference type="EMBL" id="AMQN01001802">
    <property type="status" value="NOT_ANNOTATED_CDS"/>
    <property type="molecule type" value="Genomic_DNA"/>
</dbReference>
<evidence type="ECO:0000313" key="10">
    <source>
        <dbReference type="EnsemblMetazoa" id="CapteP202115"/>
    </source>
</evidence>
<dbReference type="GO" id="GO:0003714">
    <property type="term" value="F:transcription corepressor activity"/>
    <property type="evidence" value="ECO:0007669"/>
    <property type="project" value="InterPro"/>
</dbReference>
<dbReference type="OrthoDB" id="8858716at2759"/>
<dbReference type="EMBL" id="AMQN01001801">
    <property type="status" value="NOT_ANNOTATED_CDS"/>
    <property type="molecule type" value="Genomic_DNA"/>
</dbReference>
<feature type="compositionally biased region" description="Polar residues" evidence="7">
    <location>
        <begin position="120"/>
        <end position="136"/>
    </location>
</feature>
<keyword evidence="11" id="KW-1185">Reference proteome</keyword>
<gene>
    <name evidence="9" type="ORF">CAPTEDRAFT_202115</name>
</gene>
<feature type="domain" description="BEN" evidence="8">
    <location>
        <begin position="178"/>
        <end position="248"/>
    </location>
</feature>
<dbReference type="Gene3D" id="1.10.10.2590">
    <property type="entry name" value="BEN domain"/>
    <property type="match status" value="1"/>
</dbReference>
<proteinExistence type="predicted"/>
<dbReference type="HOGENOM" id="CLU_1012825_0_0_1"/>
<evidence type="ECO:0000256" key="1">
    <source>
        <dbReference type="ARBA" id="ARBA00004123"/>
    </source>
</evidence>
<keyword evidence="5" id="KW-0539">Nucleus</keyword>
<protein>
    <recommendedName>
        <fullName evidence="8">BEN domain-containing protein</fullName>
    </recommendedName>
</protein>
<keyword evidence="4" id="KW-0804">Transcription</keyword>
<comment type="subcellular location">
    <subcellularLocation>
        <location evidence="1">Nucleus</location>
    </subcellularLocation>
</comment>
<evidence type="ECO:0000259" key="8">
    <source>
        <dbReference type="Pfam" id="PF10523"/>
    </source>
</evidence>